<keyword evidence="9" id="KW-1185">Reference proteome</keyword>
<keyword evidence="8" id="KW-0762">Sugar transport</keyword>
<dbReference type="EMBL" id="FNVT01000006">
    <property type="protein sequence ID" value="SEG88388.1"/>
    <property type="molecule type" value="Genomic_DNA"/>
</dbReference>
<reference evidence="8 9" key="1">
    <citation type="submission" date="2016-10" db="EMBL/GenBank/DDBJ databases">
        <authorList>
            <person name="de Groot N.N."/>
        </authorList>
    </citation>
    <scope>NUCLEOTIDE SEQUENCE [LARGE SCALE GENOMIC DNA]</scope>
    <source>
        <strain evidence="8 9">CGMCC 4.7037</strain>
    </source>
</reference>
<dbReference type="Proteomes" id="UP000236732">
    <property type="component" value="Unassembled WGS sequence"/>
</dbReference>
<keyword evidence="2" id="KW-1003">Cell membrane</keyword>
<feature type="transmembrane region" description="Helical" evidence="7">
    <location>
        <begin position="322"/>
        <end position="341"/>
    </location>
</feature>
<evidence type="ECO:0000256" key="2">
    <source>
        <dbReference type="ARBA" id="ARBA00022475"/>
    </source>
</evidence>
<dbReference type="RefSeq" id="WP_200824180.1">
    <property type="nucleotide sequence ID" value="NZ_FNVT01000006.1"/>
</dbReference>
<keyword evidence="8" id="KW-0813">Transport</keyword>
<proteinExistence type="predicted"/>
<feature type="transmembrane region" description="Helical" evidence="7">
    <location>
        <begin position="119"/>
        <end position="143"/>
    </location>
</feature>
<evidence type="ECO:0000313" key="8">
    <source>
        <dbReference type="EMBL" id="SEG88388.1"/>
    </source>
</evidence>
<dbReference type="InterPro" id="IPR001851">
    <property type="entry name" value="ABC_transp_permease"/>
</dbReference>
<feature type="transmembrane region" description="Helical" evidence="7">
    <location>
        <begin position="69"/>
        <end position="89"/>
    </location>
</feature>
<feature type="transmembrane region" description="Helical" evidence="7">
    <location>
        <begin position="191"/>
        <end position="210"/>
    </location>
</feature>
<keyword evidence="3 7" id="KW-0812">Transmembrane</keyword>
<feature type="transmembrane region" description="Helical" evidence="7">
    <location>
        <begin position="96"/>
        <end position="113"/>
    </location>
</feature>
<dbReference type="Pfam" id="PF02653">
    <property type="entry name" value="BPD_transp_2"/>
    <property type="match status" value="1"/>
</dbReference>
<keyword evidence="5 7" id="KW-0472">Membrane</keyword>
<accession>A0A1H6DT21</accession>
<keyword evidence="4 7" id="KW-1133">Transmembrane helix</keyword>
<dbReference type="GO" id="GO:0005886">
    <property type="term" value="C:plasma membrane"/>
    <property type="evidence" value="ECO:0007669"/>
    <property type="project" value="UniProtKB-SubCell"/>
</dbReference>
<protein>
    <submittedName>
        <fullName evidence="8">Simple sugar transport system permease protein</fullName>
    </submittedName>
</protein>
<dbReference type="CDD" id="cd06579">
    <property type="entry name" value="TM_PBP1_transp_AraH_like"/>
    <property type="match status" value="1"/>
</dbReference>
<evidence type="ECO:0000256" key="6">
    <source>
        <dbReference type="SAM" id="MobiDB-lite"/>
    </source>
</evidence>
<feature type="transmembrane region" description="Helical" evidence="7">
    <location>
        <begin position="42"/>
        <end position="63"/>
    </location>
</feature>
<evidence type="ECO:0000256" key="1">
    <source>
        <dbReference type="ARBA" id="ARBA00004651"/>
    </source>
</evidence>
<comment type="subcellular location">
    <subcellularLocation>
        <location evidence="1">Cell membrane</location>
        <topology evidence="1">Multi-pass membrane protein</topology>
    </subcellularLocation>
</comment>
<organism evidence="8 9">
    <name type="scientific">Nonomuraea solani</name>
    <dbReference type="NCBI Taxonomy" id="1144553"/>
    <lineage>
        <taxon>Bacteria</taxon>
        <taxon>Bacillati</taxon>
        <taxon>Actinomycetota</taxon>
        <taxon>Actinomycetes</taxon>
        <taxon>Streptosporangiales</taxon>
        <taxon>Streptosporangiaceae</taxon>
        <taxon>Nonomuraea</taxon>
    </lineage>
</organism>
<name>A0A1H6DT21_9ACTN</name>
<evidence type="ECO:0000256" key="3">
    <source>
        <dbReference type="ARBA" id="ARBA00022692"/>
    </source>
</evidence>
<evidence type="ECO:0000256" key="7">
    <source>
        <dbReference type="SAM" id="Phobius"/>
    </source>
</evidence>
<evidence type="ECO:0000256" key="4">
    <source>
        <dbReference type="ARBA" id="ARBA00022989"/>
    </source>
</evidence>
<evidence type="ECO:0000256" key="5">
    <source>
        <dbReference type="ARBA" id="ARBA00023136"/>
    </source>
</evidence>
<gene>
    <name evidence="8" type="ORF">SAMN05444920_106232</name>
</gene>
<feature type="region of interest" description="Disordered" evidence="6">
    <location>
        <begin position="1"/>
        <end position="22"/>
    </location>
</feature>
<dbReference type="PANTHER" id="PTHR32196">
    <property type="entry name" value="ABC TRANSPORTER PERMEASE PROTEIN YPHD-RELATED-RELATED"/>
    <property type="match status" value="1"/>
</dbReference>
<feature type="transmembrane region" description="Helical" evidence="7">
    <location>
        <begin position="150"/>
        <end position="171"/>
    </location>
</feature>
<dbReference type="AlphaFoldDB" id="A0A1H6DT21"/>
<sequence length="351" mass="36336">MPDISDGLRESPAPADVAGRPAPDRPRLLRRVRDGFLRRREASVLVVALALGVYFASASEAFLTGDNMVNITQAAAPAAIVACGIVLLLVSGEIDLSVGVVAALAPFMMHYAIDFWGIPAVPAILLALLTGTVIGLGNGFVTVVLKVPSFITTLGTFYLVTGIVLTTSGAYPAEIPVPVDNQIGQWLGAAPWAHLAWALVIVAFFHVLFIRTRWGLHTISVGGNLLGAQEAGVRVGRIKMGNFMIASTLGAFAGLLEAFRVHTIDPNLGGGTGLMFTAVSAAVIGGTALAGGSGTIIGGALGALVLAELQNGFNLIGISANPYFLILGGSILLAMIANVYLSRLRRAGKTT</sequence>
<dbReference type="GO" id="GO:0022857">
    <property type="term" value="F:transmembrane transporter activity"/>
    <property type="evidence" value="ECO:0007669"/>
    <property type="project" value="InterPro"/>
</dbReference>
<evidence type="ECO:0000313" key="9">
    <source>
        <dbReference type="Proteomes" id="UP000236732"/>
    </source>
</evidence>